<accession>A0A9D9HJZ3</accession>
<dbReference type="SUPFAM" id="SSF53613">
    <property type="entry name" value="Ribokinase-like"/>
    <property type="match status" value="1"/>
</dbReference>
<dbReference type="Pfam" id="PF00294">
    <property type="entry name" value="PfkB"/>
    <property type="match status" value="1"/>
</dbReference>
<name>A0A9D9HJZ3_9BACT</name>
<evidence type="ECO:0000256" key="1">
    <source>
        <dbReference type="ARBA" id="ARBA00022679"/>
    </source>
</evidence>
<dbReference type="GO" id="GO:0016301">
    <property type="term" value="F:kinase activity"/>
    <property type="evidence" value="ECO:0007669"/>
    <property type="project" value="UniProtKB-KW"/>
</dbReference>
<reference evidence="4" key="2">
    <citation type="journal article" date="2021" name="PeerJ">
        <title>Extensive microbial diversity within the chicken gut microbiome revealed by metagenomics and culture.</title>
        <authorList>
            <person name="Gilroy R."/>
            <person name="Ravi A."/>
            <person name="Getino M."/>
            <person name="Pursley I."/>
            <person name="Horton D.L."/>
            <person name="Alikhan N.F."/>
            <person name="Baker D."/>
            <person name="Gharbi K."/>
            <person name="Hall N."/>
            <person name="Watson M."/>
            <person name="Adriaenssens E.M."/>
            <person name="Foster-Nyarko E."/>
            <person name="Jarju S."/>
            <person name="Secka A."/>
            <person name="Antonio M."/>
            <person name="Oren A."/>
            <person name="Chaudhuri R.R."/>
            <person name="La Ragione R."/>
            <person name="Hildebrand F."/>
            <person name="Pallen M.J."/>
        </authorList>
    </citation>
    <scope>NUCLEOTIDE SEQUENCE</scope>
    <source>
        <strain evidence="4">B1-3475</strain>
    </source>
</reference>
<evidence type="ECO:0000259" key="3">
    <source>
        <dbReference type="Pfam" id="PF00294"/>
    </source>
</evidence>
<dbReference type="GO" id="GO:0005829">
    <property type="term" value="C:cytosol"/>
    <property type="evidence" value="ECO:0007669"/>
    <property type="project" value="TreeGrafter"/>
</dbReference>
<protein>
    <submittedName>
        <fullName evidence="4">Carbohydrate kinase family protein</fullName>
    </submittedName>
</protein>
<evidence type="ECO:0000313" key="5">
    <source>
        <dbReference type="Proteomes" id="UP000823617"/>
    </source>
</evidence>
<sequence length="335" mass="36202">MGRNGIISAGNWLVDTVKTIDAFPAQGNLTTIRHIDTGLGGCSHNVLADIAGMKTGIPLYAGGYVGNDENGRYVLSEIRRLGIDGKFMHISDEVQTSYTDVMSEAGGKKTRTFFHFRGANALLSPEDIMGMDCNAKIFHLGYLLLLDKLDAEDPDFGTGAARALHGLQEKGYLTSVDLVSEESDRFRKIVSPCLKYIDFLIINEIEAGAICCRNLRGENGEILLEDVKACADELINAGVRNSCIIHFPEGGFAMDKDGNRCFCPSVKAERGEIVSTVGAGDAFCAGMLVALHEEMPLDEALKIANASARFNLSSPTSTGGAPDMQTIMNFIKENY</sequence>
<evidence type="ECO:0000256" key="2">
    <source>
        <dbReference type="ARBA" id="ARBA00022777"/>
    </source>
</evidence>
<dbReference type="InterPro" id="IPR029056">
    <property type="entry name" value="Ribokinase-like"/>
</dbReference>
<dbReference type="PROSITE" id="PS00584">
    <property type="entry name" value="PFKB_KINASES_2"/>
    <property type="match status" value="1"/>
</dbReference>
<keyword evidence="1" id="KW-0808">Transferase</keyword>
<dbReference type="PANTHER" id="PTHR10584:SF166">
    <property type="entry name" value="RIBOKINASE"/>
    <property type="match status" value="1"/>
</dbReference>
<gene>
    <name evidence="4" type="ORF">IAC08_02415</name>
</gene>
<evidence type="ECO:0000313" key="4">
    <source>
        <dbReference type="EMBL" id="MBO8455243.1"/>
    </source>
</evidence>
<dbReference type="PANTHER" id="PTHR10584">
    <property type="entry name" value="SUGAR KINASE"/>
    <property type="match status" value="1"/>
</dbReference>
<feature type="domain" description="Carbohydrate kinase PfkB" evidence="3">
    <location>
        <begin position="23"/>
        <end position="321"/>
    </location>
</feature>
<proteinExistence type="predicted"/>
<keyword evidence="2 4" id="KW-0418">Kinase</keyword>
<dbReference type="AlphaFoldDB" id="A0A9D9HJZ3"/>
<dbReference type="Gene3D" id="3.40.1190.20">
    <property type="match status" value="1"/>
</dbReference>
<organism evidence="4 5">
    <name type="scientific">Candidatus Cryptobacteroides intestinigallinarum</name>
    <dbReference type="NCBI Taxonomy" id="2840767"/>
    <lineage>
        <taxon>Bacteria</taxon>
        <taxon>Pseudomonadati</taxon>
        <taxon>Bacteroidota</taxon>
        <taxon>Bacteroidia</taxon>
        <taxon>Bacteroidales</taxon>
        <taxon>Candidatus Cryptobacteroides</taxon>
    </lineage>
</organism>
<dbReference type="Proteomes" id="UP000823617">
    <property type="component" value="Unassembled WGS sequence"/>
</dbReference>
<reference evidence="4" key="1">
    <citation type="submission" date="2020-10" db="EMBL/GenBank/DDBJ databases">
        <authorList>
            <person name="Gilroy R."/>
        </authorList>
    </citation>
    <scope>NUCLEOTIDE SEQUENCE</scope>
    <source>
        <strain evidence="4">B1-3475</strain>
    </source>
</reference>
<dbReference type="EMBL" id="JADIMK010000019">
    <property type="protein sequence ID" value="MBO8455243.1"/>
    <property type="molecule type" value="Genomic_DNA"/>
</dbReference>
<dbReference type="InterPro" id="IPR002173">
    <property type="entry name" value="Carboh/pur_kinase_PfkB_CS"/>
</dbReference>
<comment type="caution">
    <text evidence="4">The sequence shown here is derived from an EMBL/GenBank/DDBJ whole genome shotgun (WGS) entry which is preliminary data.</text>
</comment>
<dbReference type="InterPro" id="IPR011611">
    <property type="entry name" value="PfkB_dom"/>
</dbReference>